<dbReference type="EMBL" id="RFFG01000027">
    <property type="protein sequence ID" value="RMI43178.1"/>
    <property type="molecule type" value="Genomic_DNA"/>
</dbReference>
<dbReference type="SUPFAM" id="SSF53756">
    <property type="entry name" value="UDP-Glycosyltransferase/glycogen phosphorylase"/>
    <property type="match status" value="1"/>
</dbReference>
<gene>
    <name evidence="6" type="ORF">EBO15_17235</name>
</gene>
<accession>A0A3M2M7U0</accession>
<dbReference type="InterPro" id="IPR002213">
    <property type="entry name" value="UDP_glucos_trans"/>
</dbReference>
<dbReference type="InterPro" id="IPR010610">
    <property type="entry name" value="EryCIII-like_C"/>
</dbReference>
<sequence>MRVLFVCYGPRPHTFPMVPLAWAFQLAGHDVRMAGPPAIAAPMSESGITGAIVGADADVSSFLTGGRFRPRGPEPGVSAEEALARFVDGIAPIAFLRAEAMVDELVVYASNWEPELVVYDPTTLAGPVAAEVIGVPAVCNLYGMVRQFRIEMEGLEGRTPRAEYVNLFKRFGREPLLDPAAWIDPCPPSLQWHPSGRAPSVSPATPRLSVGYHPYNGPGLVPDWLSAPARRPRVLVSWGTSSLNKLGPEVIEHALQVVEAAGAFDVEVVVTAGGVPPETLERFHAAAPHVRTVDWLPFRAMAEASAVVVHTGGTGVALTTAACGTPQLGIHKIPEGTFNSVKVADSGAGLHLPQAEADVATVRTALGDLLGDPSYRTGAERLRAEIAAQPTPAHVVRSLERLVAGAPLDADARANR</sequence>
<evidence type="ECO:0000313" key="7">
    <source>
        <dbReference type="Proteomes" id="UP000282674"/>
    </source>
</evidence>
<dbReference type="InterPro" id="IPR050426">
    <property type="entry name" value="Glycosyltransferase_28"/>
</dbReference>
<dbReference type="GO" id="GO:0016758">
    <property type="term" value="F:hexosyltransferase activity"/>
    <property type="evidence" value="ECO:0007669"/>
    <property type="project" value="UniProtKB-ARBA"/>
</dbReference>
<name>A0A3M2M7U0_9ACTN</name>
<protein>
    <submittedName>
        <fullName evidence="6">DUF1205 domain-containing protein</fullName>
    </submittedName>
</protein>
<evidence type="ECO:0000256" key="3">
    <source>
        <dbReference type="ARBA" id="ARBA00022679"/>
    </source>
</evidence>
<dbReference type="RefSeq" id="WP_122195410.1">
    <property type="nucleotide sequence ID" value="NZ_JBHSKC010000013.1"/>
</dbReference>
<dbReference type="Gene3D" id="3.40.50.2000">
    <property type="entry name" value="Glycogen Phosphorylase B"/>
    <property type="match status" value="2"/>
</dbReference>
<evidence type="ECO:0000259" key="5">
    <source>
        <dbReference type="Pfam" id="PF21036"/>
    </source>
</evidence>
<organism evidence="6 7">
    <name type="scientific">Actinomadura harenae</name>
    <dbReference type="NCBI Taxonomy" id="2483351"/>
    <lineage>
        <taxon>Bacteria</taxon>
        <taxon>Bacillati</taxon>
        <taxon>Actinomycetota</taxon>
        <taxon>Actinomycetes</taxon>
        <taxon>Streptosporangiales</taxon>
        <taxon>Thermomonosporaceae</taxon>
        <taxon>Actinomadura</taxon>
    </lineage>
</organism>
<evidence type="ECO:0000259" key="4">
    <source>
        <dbReference type="Pfam" id="PF06722"/>
    </source>
</evidence>
<evidence type="ECO:0000256" key="1">
    <source>
        <dbReference type="ARBA" id="ARBA00006962"/>
    </source>
</evidence>
<reference evidence="6 7" key="1">
    <citation type="submission" date="2018-10" db="EMBL/GenBank/DDBJ databases">
        <title>Isolation from soil.</title>
        <authorList>
            <person name="Hu J."/>
        </authorList>
    </citation>
    <scope>NUCLEOTIDE SEQUENCE [LARGE SCALE GENOMIC DNA]</scope>
    <source>
        <strain evidence="6 7">NEAU-Ht49</strain>
    </source>
</reference>
<dbReference type="GO" id="GO:0008194">
    <property type="term" value="F:UDP-glycosyltransferase activity"/>
    <property type="evidence" value="ECO:0007669"/>
    <property type="project" value="InterPro"/>
</dbReference>
<dbReference type="GO" id="GO:0017000">
    <property type="term" value="P:antibiotic biosynthetic process"/>
    <property type="evidence" value="ECO:0007669"/>
    <property type="project" value="UniProtKB-ARBA"/>
</dbReference>
<comment type="similarity">
    <text evidence="1">Belongs to the glycosyltransferase 28 family.</text>
</comment>
<feature type="domain" description="Erythromycin biosynthesis protein CIII-like C-terminal" evidence="4">
    <location>
        <begin position="257"/>
        <end position="402"/>
    </location>
</feature>
<feature type="domain" description="Erythromycin biosynthesis protein CIII-like N-terminal" evidence="5">
    <location>
        <begin position="22"/>
        <end position="239"/>
    </location>
</feature>
<dbReference type="Pfam" id="PF21036">
    <property type="entry name" value="EryCIII-like_N"/>
    <property type="match status" value="1"/>
</dbReference>
<evidence type="ECO:0000256" key="2">
    <source>
        <dbReference type="ARBA" id="ARBA00022676"/>
    </source>
</evidence>
<dbReference type="AlphaFoldDB" id="A0A3M2M7U0"/>
<proteinExistence type="inferred from homology"/>
<dbReference type="Proteomes" id="UP000282674">
    <property type="component" value="Unassembled WGS sequence"/>
</dbReference>
<keyword evidence="7" id="KW-1185">Reference proteome</keyword>
<keyword evidence="3" id="KW-0808">Transferase</keyword>
<dbReference type="InterPro" id="IPR048284">
    <property type="entry name" value="EryCIII-like_N"/>
</dbReference>
<dbReference type="OrthoDB" id="5488434at2"/>
<evidence type="ECO:0000313" key="6">
    <source>
        <dbReference type="EMBL" id="RMI43178.1"/>
    </source>
</evidence>
<dbReference type="Pfam" id="PF06722">
    <property type="entry name" value="EryCIII-like_C"/>
    <property type="match status" value="1"/>
</dbReference>
<dbReference type="PANTHER" id="PTHR48050:SF13">
    <property type="entry name" value="STEROL 3-BETA-GLUCOSYLTRANSFERASE UGT80A2"/>
    <property type="match status" value="1"/>
</dbReference>
<keyword evidence="2" id="KW-0328">Glycosyltransferase</keyword>
<dbReference type="PANTHER" id="PTHR48050">
    <property type="entry name" value="STEROL 3-BETA-GLUCOSYLTRANSFERASE"/>
    <property type="match status" value="1"/>
</dbReference>
<comment type="caution">
    <text evidence="6">The sequence shown here is derived from an EMBL/GenBank/DDBJ whole genome shotgun (WGS) entry which is preliminary data.</text>
</comment>
<dbReference type="CDD" id="cd03784">
    <property type="entry name" value="GT1_Gtf-like"/>
    <property type="match status" value="1"/>
</dbReference>